<evidence type="ECO:0000259" key="20">
    <source>
        <dbReference type="PROSITE" id="PS51383"/>
    </source>
</evidence>
<feature type="binding site" evidence="18">
    <location>
        <position position="139"/>
    </location>
    <ligand>
        <name>(6S)-NADPHX</name>
        <dbReference type="ChEBI" id="CHEBI:64076"/>
    </ligand>
</feature>
<comment type="similarity">
    <text evidence="18">Belongs to the NnrE/AIBP family.</text>
</comment>
<dbReference type="Pfam" id="PF01256">
    <property type="entry name" value="Carb_kinase"/>
    <property type="match status" value="1"/>
</dbReference>
<dbReference type="Gene3D" id="3.40.50.10260">
    <property type="entry name" value="YjeF N-terminal domain"/>
    <property type="match status" value="1"/>
</dbReference>
<evidence type="ECO:0000256" key="18">
    <source>
        <dbReference type="HAMAP-Rule" id="MF_01966"/>
    </source>
</evidence>
<keyword evidence="9 18" id="KW-0630">Potassium</keyword>
<evidence type="ECO:0000256" key="12">
    <source>
        <dbReference type="ARBA" id="ARBA00023239"/>
    </source>
</evidence>
<keyword evidence="5 18" id="KW-0479">Metal-binding</keyword>
<evidence type="ECO:0000256" key="7">
    <source>
        <dbReference type="ARBA" id="ARBA00022840"/>
    </source>
</evidence>
<dbReference type="Gene3D" id="3.40.1190.20">
    <property type="match status" value="1"/>
</dbReference>
<comment type="catalytic activity">
    <reaction evidence="16 17 19">
        <text>(6S)-NADPHX + ADP = AMP + phosphate + NADPH + H(+)</text>
        <dbReference type="Rhea" id="RHEA:32235"/>
        <dbReference type="ChEBI" id="CHEBI:15378"/>
        <dbReference type="ChEBI" id="CHEBI:43474"/>
        <dbReference type="ChEBI" id="CHEBI:57783"/>
        <dbReference type="ChEBI" id="CHEBI:64076"/>
        <dbReference type="ChEBI" id="CHEBI:456215"/>
        <dbReference type="ChEBI" id="CHEBI:456216"/>
        <dbReference type="EC" id="4.2.1.136"/>
    </reaction>
</comment>
<accession>A0ABQ1NAL4</accession>
<dbReference type="EC" id="4.2.1.136" evidence="19"/>
<evidence type="ECO:0000256" key="1">
    <source>
        <dbReference type="ARBA" id="ARBA00000013"/>
    </source>
</evidence>
<comment type="similarity">
    <text evidence="17">Belongs to the NnrD/CARKD family.</text>
</comment>
<feature type="binding site" evidence="18">
    <location>
        <position position="160"/>
    </location>
    <ligand>
        <name>K(+)</name>
        <dbReference type="ChEBI" id="CHEBI:29103"/>
    </ligand>
</feature>
<evidence type="ECO:0000313" key="23">
    <source>
        <dbReference type="Proteomes" id="UP000635885"/>
    </source>
</evidence>
<evidence type="ECO:0000256" key="16">
    <source>
        <dbReference type="ARBA" id="ARBA00049209"/>
    </source>
</evidence>
<feature type="binding site" evidence="17">
    <location>
        <position position="430"/>
    </location>
    <ligand>
        <name>(6S)-NADPHX</name>
        <dbReference type="ChEBI" id="CHEBI:64076"/>
    </ligand>
</feature>
<comment type="cofactor">
    <cofactor evidence="18 19">
        <name>K(+)</name>
        <dbReference type="ChEBI" id="CHEBI:29103"/>
    </cofactor>
    <text evidence="18 19">Binds 1 potassium ion per subunit.</text>
</comment>
<evidence type="ECO:0000259" key="21">
    <source>
        <dbReference type="PROSITE" id="PS51385"/>
    </source>
</evidence>
<dbReference type="PROSITE" id="PS01050">
    <property type="entry name" value="YJEF_C_2"/>
    <property type="match status" value="1"/>
</dbReference>
<evidence type="ECO:0000256" key="15">
    <source>
        <dbReference type="ARBA" id="ARBA00048238"/>
    </source>
</evidence>
<organism evidence="22 23">
    <name type="scientific">Belliella aquatica</name>
    <dbReference type="NCBI Taxonomy" id="1323734"/>
    <lineage>
        <taxon>Bacteria</taxon>
        <taxon>Pseudomonadati</taxon>
        <taxon>Bacteroidota</taxon>
        <taxon>Cytophagia</taxon>
        <taxon>Cytophagales</taxon>
        <taxon>Cyclobacteriaceae</taxon>
        <taxon>Belliella</taxon>
    </lineage>
</organism>
<dbReference type="PROSITE" id="PS51385">
    <property type="entry name" value="YJEF_N"/>
    <property type="match status" value="1"/>
</dbReference>
<evidence type="ECO:0000256" key="8">
    <source>
        <dbReference type="ARBA" id="ARBA00022857"/>
    </source>
</evidence>
<dbReference type="PROSITE" id="PS51383">
    <property type="entry name" value="YJEF_C_3"/>
    <property type="match status" value="1"/>
</dbReference>
<evidence type="ECO:0000256" key="6">
    <source>
        <dbReference type="ARBA" id="ARBA00022741"/>
    </source>
</evidence>
<feature type="binding site" evidence="17">
    <location>
        <position position="365"/>
    </location>
    <ligand>
        <name>(6S)-NADPHX</name>
        <dbReference type="ChEBI" id="CHEBI:64076"/>
    </ligand>
</feature>
<dbReference type="SUPFAM" id="SSF53613">
    <property type="entry name" value="Ribokinase-like"/>
    <property type="match status" value="1"/>
</dbReference>
<dbReference type="HAMAP" id="MF_01965">
    <property type="entry name" value="NADHX_dehydratase"/>
    <property type="match status" value="1"/>
</dbReference>
<evidence type="ECO:0000256" key="13">
    <source>
        <dbReference type="ARBA" id="ARBA00023268"/>
    </source>
</evidence>
<evidence type="ECO:0000256" key="17">
    <source>
        <dbReference type="HAMAP-Rule" id="MF_01965"/>
    </source>
</evidence>
<dbReference type="CDD" id="cd01171">
    <property type="entry name" value="YXKO-related"/>
    <property type="match status" value="1"/>
</dbReference>
<dbReference type="InterPro" id="IPR036652">
    <property type="entry name" value="YjeF_N_dom_sf"/>
</dbReference>
<reference evidence="23" key="1">
    <citation type="journal article" date="2019" name="Int. J. Syst. Evol. Microbiol.">
        <title>The Global Catalogue of Microorganisms (GCM) 10K type strain sequencing project: providing services to taxonomists for standard genome sequencing and annotation.</title>
        <authorList>
            <consortium name="The Broad Institute Genomics Platform"/>
            <consortium name="The Broad Institute Genome Sequencing Center for Infectious Disease"/>
            <person name="Wu L."/>
            <person name="Ma J."/>
        </authorList>
    </citation>
    <scope>NUCLEOTIDE SEQUENCE [LARGE SCALE GENOMIC DNA]</scope>
    <source>
        <strain evidence="23">CGMCC 1.12479</strain>
    </source>
</reference>
<comment type="catalytic activity">
    <reaction evidence="15 17 19">
        <text>(6S)-NADHX + ADP = AMP + phosphate + NADH + H(+)</text>
        <dbReference type="Rhea" id="RHEA:32223"/>
        <dbReference type="ChEBI" id="CHEBI:15378"/>
        <dbReference type="ChEBI" id="CHEBI:43474"/>
        <dbReference type="ChEBI" id="CHEBI:57945"/>
        <dbReference type="ChEBI" id="CHEBI:64074"/>
        <dbReference type="ChEBI" id="CHEBI:456215"/>
        <dbReference type="ChEBI" id="CHEBI:456216"/>
        <dbReference type="EC" id="4.2.1.136"/>
    </reaction>
</comment>
<feature type="binding site" evidence="18">
    <location>
        <position position="60"/>
    </location>
    <ligand>
        <name>K(+)</name>
        <dbReference type="ChEBI" id="CHEBI:29103"/>
    </ligand>
</feature>
<comment type="function">
    <text evidence="17">Catalyzes the dehydration of the S-form of NAD(P)HX at the expense of ADP, which is converted to AMP. Together with NAD(P)HX epimerase, which catalyzes the epimerization of the S- and R-forms, the enzyme allows the repair of both epimers of NAD(P)HX, a damaged form of NAD(P)H that is a result of enzymatic or heat-dependent hydration.</text>
</comment>
<feature type="binding site" evidence="18">
    <location>
        <position position="124"/>
    </location>
    <ligand>
        <name>K(+)</name>
        <dbReference type="ChEBI" id="CHEBI:29103"/>
    </ligand>
</feature>
<dbReference type="Pfam" id="PF03853">
    <property type="entry name" value="YjeF_N"/>
    <property type="match status" value="1"/>
</dbReference>
<evidence type="ECO:0000256" key="4">
    <source>
        <dbReference type="ARBA" id="ARBA00009524"/>
    </source>
</evidence>
<protein>
    <recommendedName>
        <fullName evidence="19">Bifunctional NAD(P)H-hydrate repair enzyme</fullName>
    </recommendedName>
    <alternativeName>
        <fullName evidence="19">Nicotinamide nucleotide repair protein</fullName>
    </alternativeName>
    <domain>
        <recommendedName>
            <fullName evidence="19">ADP-dependent (S)-NAD(P)H-hydrate dehydratase</fullName>
            <ecNumber evidence="19">4.2.1.136</ecNumber>
        </recommendedName>
        <alternativeName>
            <fullName evidence="19">ADP-dependent NAD(P)HX dehydratase</fullName>
        </alternativeName>
    </domain>
    <domain>
        <recommendedName>
            <fullName evidence="19">NAD(P)H-hydrate epimerase</fullName>
            <ecNumber evidence="19">5.1.99.6</ecNumber>
        </recommendedName>
    </domain>
</protein>
<feature type="binding site" evidence="18">
    <location>
        <begin position="128"/>
        <end position="134"/>
    </location>
    <ligand>
        <name>(6S)-NADPHX</name>
        <dbReference type="ChEBI" id="CHEBI:64076"/>
    </ligand>
</feature>
<keyword evidence="13" id="KW-0511">Multifunctional enzyme</keyword>
<comment type="catalytic activity">
    <reaction evidence="2 18 19">
        <text>(6R)-NADPHX = (6S)-NADPHX</text>
        <dbReference type="Rhea" id="RHEA:32227"/>
        <dbReference type="ChEBI" id="CHEBI:64076"/>
        <dbReference type="ChEBI" id="CHEBI:64077"/>
        <dbReference type="EC" id="5.1.99.6"/>
    </reaction>
</comment>
<keyword evidence="12 17" id="KW-0456">Lyase</keyword>
<evidence type="ECO:0000256" key="5">
    <source>
        <dbReference type="ARBA" id="ARBA00022723"/>
    </source>
</evidence>
<dbReference type="EMBL" id="BMFD01000033">
    <property type="protein sequence ID" value="GGC55328.1"/>
    <property type="molecule type" value="Genomic_DNA"/>
</dbReference>
<keyword evidence="10 17" id="KW-0520">NAD</keyword>
<feature type="binding site" evidence="17">
    <location>
        <position position="258"/>
    </location>
    <ligand>
        <name>(6S)-NADPHX</name>
        <dbReference type="ChEBI" id="CHEBI:64076"/>
    </ligand>
</feature>
<evidence type="ECO:0000256" key="2">
    <source>
        <dbReference type="ARBA" id="ARBA00000909"/>
    </source>
</evidence>
<proteinExistence type="inferred from homology"/>
<comment type="function">
    <text evidence="14 19">Bifunctional enzyme that catalyzes the epimerization of the S- and R-forms of NAD(P)HX and the dehydration of the S-form of NAD(P)HX at the expense of ADP, which is converted to AMP. This allows the repair of both epimers of NAD(P)HX, a damaged form of NAD(P)H that is a result of enzymatic or heat-dependent hydration.</text>
</comment>
<feature type="binding site" evidence="18">
    <location>
        <position position="157"/>
    </location>
    <ligand>
        <name>(6S)-NADPHX</name>
        <dbReference type="ChEBI" id="CHEBI:64076"/>
    </ligand>
</feature>
<comment type="catalytic activity">
    <reaction evidence="1 18 19">
        <text>(6R)-NADHX = (6S)-NADHX</text>
        <dbReference type="Rhea" id="RHEA:32215"/>
        <dbReference type="ChEBI" id="CHEBI:64074"/>
        <dbReference type="ChEBI" id="CHEBI:64075"/>
        <dbReference type="EC" id="5.1.99.6"/>
    </reaction>
</comment>
<gene>
    <name evidence="17" type="primary">nnrD</name>
    <name evidence="18" type="synonym">nnrE</name>
    <name evidence="22" type="ORF">GCM10010993_37070</name>
</gene>
<sequence>MLPIISGEQVQQVDASYCSTEKISSLDLMESAAISFVDWLMPWISDCNKPIYIFSGPGNNGGDGVAIARLLKYLNQTVHLIYMKEVADCSQDFQDNFHRLPNGISVSKFDVWDGKIEKDSIIIDAVFGVGINRPLEGPYLSLIKILNKLGGLKISIDIPSGLPADQAAFGTVFKANHTATFQFPKLSLLFPEHAELVGELHILDIGIHDHFLDKFERGHFYLRQGDVLAFHRTFHRFSHKGDFGKVLFLGSELGKSGAINLSGYAALRTGSGLVHIAPFMEDPFRMIPIVPELMLYQDSSKTSLNQFDAIGIGPGWGMDVDKDYFQSIFARFKKPMVIDADGLNLLAKYPELLKEIPQNSILTPHLKEFERLVGESANHLERIEKASSLAKANKVIVILKGAHTLIALPDGRKIFNSTGNQYMATAGSGDVLTGMLTSFLGQGYAPENAAICGVFHHGLAGEIASKSKLRGMIASDIIESIPDTFIKLNVL</sequence>
<evidence type="ECO:0000256" key="9">
    <source>
        <dbReference type="ARBA" id="ARBA00022958"/>
    </source>
</evidence>
<feature type="binding site" evidence="18">
    <location>
        <begin position="59"/>
        <end position="63"/>
    </location>
    <ligand>
        <name>(6S)-NADPHX</name>
        <dbReference type="ChEBI" id="CHEBI:64076"/>
    </ligand>
</feature>
<keyword evidence="8 17" id="KW-0521">NADP</keyword>
<dbReference type="HAMAP" id="MF_01966">
    <property type="entry name" value="NADHX_epimerase"/>
    <property type="match status" value="1"/>
</dbReference>
<dbReference type="NCBIfam" id="TIGR00196">
    <property type="entry name" value="yjeF_cterm"/>
    <property type="match status" value="1"/>
</dbReference>
<feature type="binding site" evidence="17">
    <location>
        <begin position="400"/>
        <end position="404"/>
    </location>
    <ligand>
        <name>AMP</name>
        <dbReference type="ChEBI" id="CHEBI:456215"/>
    </ligand>
</feature>
<dbReference type="InterPro" id="IPR030677">
    <property type="entry name" value="Nnr"/>
</dbReference>
<comment type="function">
    <text evidence="18">Catalyzes the epimerization of the S- and R-forms of NAD(P)HX, a damaged form of NAD(P)H that is a result of enzymatic or heat-dependent hydration. This is a prerequisite for the S-specific NAD(P)H-hydrate dehydratase to allow the repair of both epimers of NAD(P)HX.</text>
</comment>
<feature type="binding site" evidence="17">
    <location>
        <position position="429"/>
    </location>
    <ligand>
        <name>AMP</name>
        <dbReference type="ChEBI" id="CHEBI:456215"/>
    </ligand>
</feature>
<evidence type="ECO:0000256" key="11">
    <source>
        <dbReference type="ARBA" id="ARBA00023235"/>
    </source>
</evidence>
<dbReference type="RefSeq" id="WP_188444624.1">
    <property type="nucleotide sequence ID" value="NZ_BMFD01000033.1"/>
</dbReference>
<evidence type="ECO:0000256" key="14">
    <source>
        <dbReference type="ARBA" id="ARBA00025153"/>
    </source>
</evidence>
<keyword evidence="7 17" id="KW-0067">ATP-binding</keyword>
<dbReference type="SUPFAM" id="SSF64153">
    <property type="entry name" value="YjeF N-terminal domain-like"/>
    <property type="match status" value="1"/>
</dbReference>
<comment type="cofactor">
    <cofactor evidence="17">
        <name>Mg(2+)</name>
        <dbReference type="ChEBI" id="CHEBI:18420"/>
    </cofactor>
</comment>
<evidence type="ECO:0000256" key="10">
    <source>
        <dbReference type="ARBA" id="ARBA00023027"/>
    </source>
</evidence>
<dbReference type="PANTHER" id="PTHR12592">
    <property type="entry name" value="ATP-DEPENDENT (S)-NAD(P)H-HYDRATE DEHYDRATASE FAMILY MEMBER"/>
    <property type="match status" value="1"/>
</dbReference>
<dbReference type="InterPro" id="IPR029056">
    <property type="entry name" value="Ribokinase-like"/>
</dbReference>
<feature type="domain" description="YjeF N-terminal" evidence="21">
    <location>
        <begin position="10"/>
        <end position="213"/>
    </location>
</feature>
<evidence type="ECO:0000256" key="19">
    <source>
        <dbReference type="PIRNR" id="PIRNR017184"/>
    </source>
</evidence>
<dbReference type="Proteomes" id="UP000635885">
    <property type="component" value="Unassembled WGS sequence"/>
</dbReference>
<keyword evidence="6 17" id="KW-0547">Nucleotide-binding</keyword>
<dbReference type="EC" id="5.1.99.6" evidence="19"/>
<dbReference type="PIRSF" id="PIRSF017184">
    <property type="entry name" value="Nnr"/>
    <property type="match status" value="1"/>
</dbReference>
<feature type="binding site" evidence="17">
    <location>
        <position position="315"/>
    </location>
    <ligand>
        <name>(6S)-NADPHX</name>
        <dbReference type="ChEBI" id="CHEBI:64076"/>
    </ligand>
</feature>
<dbReference type="InterPro" id="IPR000631">
    <property type="entry name" value="CARKD"/>
</dbReference>
<dbReference type="InterPro" id="IPR017953">
    <property type="entry name" value="Carbohydrate_kinase_pred_CS"/>
</dbReference>
<comment type="caution">
    <text evidence="22">The sequence shown here is derived from an EMBL/GenBank/DDBJ whole genome shotgun (WGS) entry which is preliminary data.</text>
</comment>
<keyword evidence="11 18" id="KW-0413">Isomerase</keyword>
<dbReference type="InterPro" id="IPR004443">
    <property type="entry name" value="YjeF_N_dom"/>
</dbReference>
<feature type="domain" description="YjeF C-terminal" evidence="20">
    <location>
        <begin position="223"/>
        <end position="488"/>
    </location>
</feature>
<comment type="similarity">
    <text evidence="3 19">In the N-terminal section; belongs to the NnrE/AIBP family.</text>
</comment>
<evidence type="ECO:0000313" key="22">
    <source>
        <dbReference type="EMBL" id="GGC55328.1"/>
    </source>
</evidence>
<comment type="similarity">
    <text evidence="4 19">In the C-terminal section; belongs to the NnrD/CARKD family.</text>
</comment>
<name>A0ABQ1NAL4_9BACT</name>
<comment type="subunit">
    <text evidence="17">Homotetramer.</text>
</comment>
<dbReference type="NCBIfam" id="TIGR00197">
    <property type="entry name" value="yjeF_nterm"/>
    <property type="match status" value="1"/>
</dbReference>
<evidence type="ECO:0000256" key="3">
    <source>
        <dbReference type="ARBA" id="ARBA00006001"/>
    </source>
</evidence>
<dbReference type="PANTHER" id="PTHR12592:SF0">
    <property type="entry name" value="ATP-DEPENDENT (S)-NAD(P)H-HYDRATE DEHYDRATASE"/>
    <property type="match status" value="1"/>
</dbReference>
<keyword evidence="23" id="KW-1185">Reference proteome</keyword>